<sequence>MNKRYVKVLFLYSFSTLIPTLLLNEKCMSNHGFKWFTRTLAGYGIFAYGFKGFKQI</sequence>
<organism evidence="1 2">
    <name type="scientific">Staphylococcus gallinarum</name>
    <dbReference type="NCBI Taxonomy" id="1293"/>
    <lineage>
        <taxon>Bacteria</taxon>
        <taxon>Bacillati</taxon>
        <taxon>Bacillota</taxon>
        <taxon>Bacilli</taxon>
        <taxon>Bacillales</taxon>
        <taxon>Staphylococcaceae</taxon>
        <taxon>Staphylococcus</taxon>
    </lineage>
</organism>
<accession>A0A380FLB9</accession>
<dbReference type="Proteomes" id="UP000255277">
    <property type="component" value="Unassembled WGS sequence"/>
</dbReference>
<gene>
    <name evidence="1" type="ORF">NCTC12195_04282</name>
</gene>
<dbReference type="AlphaFoldDB" id="A0A380FLB9"/>
<evidence type="ECO:0000313" key="1">
    <source>
        <dbReference type="EMBL" id="SUM34755.1"/>
    </source>
</evidence>
<dbReference type="EMBL" id="UHDK01000001">
    <property type="protein sequence ID" value="SUM34755.1"/>
    <property type="molecule type" value="Genomic_DNA"/>
</dbReference>
<reference evidence="1 2" key="1">
    <citation type="submission" date="2018-06" db="EMBL/GenBank/DDBJ databases">
        <authorList>
            <consortium name="Pathogen Informatics"/>
            <person name="Doyle S."/>
        </authorList>
    </citation>
    <scope>NUCLEOTIDE SEQUENCE [LARGE SCALE GENOMIC DNA]</scope>
    <source>
        <strain evidence="1 2">NCTC12195</strain>
    </source>
</reference>
<dbReference type="STRING" id="1293.SH09_08695"/>
<name>A0A380FLB9_STAGA</name>
<evidence type="ECO:0000313" key="2">
    <source>
        <dbReference type="Proteomes" id="UP000255277"/>
    </source>
</evidence>
<proteinExistence type="predicted"/>
<protein>
    <submittedName>
        <fullName evidence="1">Membrane protein</fullName>
    </submittedName>
</protein>